<evidence type="ECO:0000313" key="3">
    <source>
        <dbReference type="EMBL" id="CDL86497.1"/>
    </source>
</evidence>
<reference evidence="3 4" key="1">
    <citation type="submission" date="2013-11" db="EMBL/GenBank/DDBJ databases">
        <title>Draft genome sequence and annotation of the entomopathogenic bacterium, Xenorhabdus cabanillasi strain JM26.</title>
        <authorList>
            <person name="Gualtieri M."/>
            <person name="Ogier J.C."/>
            <person name="Pages S."/>
            <person name="Givaudan A."/>
            <person name="Gaudriault S."/>
        </authorList>
    </citation>
    <scope>NUCLEOTIDE SEQUENCE [LARGE SCALE GENOMIC DNA]</scope>
    <source>
        <strain evidence="3 4">JM26</strain>
    </source>
</reference>
<keyword evidence="1" id="KW-0732">Signal</keyword>
<dbReference type="Proteomes" id="UP000019197">
    <property type="component" value="Unassembled WGS sequence"/>
</dbReference>
<protein>
    <recommendedName>
        <fullName evidence="2">Putative auto-transporter adhesin head GIN domain-containing protein</fullName>
    </recommendedName>
</protein>
<accession>W1J6X8</accession>
<evidence type="ECO:0000313" key="4">
    <source>
        <dbReference type="Proteomes" id="UP000019197"/>
    </source>
</evidence>
<evidence type="ECO:0000256" key="1">
    <source>
        <dbReference type="SAM" id="SignalP"/>
    </source>
</evidence>
<dbReference type="InterPro" id="IPR021255">
    <property type="entry name" value="DUF2807"/>
</dbReference>
<proteinExistence type="predicted"/>
<feature type="chain" id="PRO_5030179238" description="Putative auto-transporter adhesin head GIN domain-containing protein" evidence="1">
    <location>
        <begin position="31"/>
        <end position="231"/>
    </location>
</feature>
<comment type="caution">
    <text evidence="3">The sequence shown here is derived from an EMBL/GenBank/DDBJ whole genome shotgun (WGS) entry which is preliminary data.</text>
</comment>
<gene>
    <name evidence="3" type="ORF">XCR1_4180002</name>
</gene>
<dbReference type="OrthoDB" id="6431858at2"/>
<name>W1J6X8_9GAMM</name>
<sequence>MNYLKFNNPKTKITSLISLFLSLSINTAQASIMDKRIDISQFNDIRLEKGLDATIICDDTSPYIIASGSQKTLNKLQVHINQKKLFITGATKDYDAWNFEDNKITLKIYTNTPIETIKTMFGVKITANACAISKKELNVNGSMGVNFSISGQTKKLNAELSMGAKFNSDIDSLIVDSANVNMAMGTEANLCNAKEINGNMAMGGVIYASSHAIDNTNSAIGAMVKTLNCQL</sequence>
<feature type="domain" description="Putative auto-transporter adhesin head GIN" evidence="2">
    <location>
        <begin position="41"/>
        <end position="209"/>
    </location>
</feature>
<dbReference type="EMBL" id="CBXE010000355">
    <property type="protein sequence ID" value="CDL86497.1"/>
    <property type="molecule type" value="Genomic_DNA"/>
</dbReference>
<dbReference type="RefSeq" id="WP_038266738.1">
    <property type="nucleotide sequence ID" value="NZ_CAWLVK010000355.1"/>
</dbReference>
<dbReference type="Gene3D" id="2.160.20.120">
    <property type="match status" value="1"/>
</dbReference>
<organism evidence="3 4">
    <name type="scientific">Xenorhabdus cabanillasii JM26</name>
    <dbReference type="NCBI Taxonomy" id="1427517"/>
    <lineage>
        <taxon>Bacteria</taxon>
        <taxon>Pseudomonadati</taxon>
        <taxon>Pseudomonadota</taxon>
        <taxon>Gammaproteobacteria</taxon>
        <taxon>Enterobacterales</taxon>
        <taxon>Morganellaceae</taxon>
        <taxon>Xenorhabdus</taxon>
    </lineage>
</organism>
<evidence type="ECO:0000259" key="2">
    <source>
        <dbReference type="Pfam" id="PF10988"/>
    </source>
</evidence>
<dbReference type="AlphaFoldDB" id="W1J6X8"/>
<feature type="signal peptide" evidence="1">
    <location>
        <begin position="1"/>
        <end position="30"/>
    </location>
</feature>
<dbReference type="Pfam" id="PF10988">
    <property type="entry name" value="DUF2807"/>
    <property type="match status" value="1"/>
</dbReference>